<feature type="region of interest" description="Disordered" evidence="2">
    <location>
        <begin position="498"/>
        <end position="517"/>
    </location>
</feature>
<dbReference type="GO" id="GO:0030968">
    <property type="term" value="P:endoplasmic reticulum unfolded protein response"/>
    <property type="evidence" value="ECO:0007669"/>
    <property type="project" value="TreeGrafter"/>
</dbReference>
<feature type="region of interest" description="Disordered" evidence="2">
    <location>
        <begin position="613"/>
        <end position="636"/>
    </location>
</feature>
<accession>A0A8T9C7S2</accession>
<dbReference type="EMBL" id="QGMK01000485">
    <property type="protein sequence ID" value="TVY81396.1"/>
    <property type="molecule type" value="Genomic_DNA"/>
</dbReference>
<keyword evidence="5" id="KW-1185">Reference proteome</keyword>
<gene>
    <name evidence="4" type="ORF">LSUE1_G005233</name>
</gene>
<feature type="transmembrane region" description="Helical" evidence="3">
    <location>
        <begin position="551"/>
        <end position="575"/>
    </location>
</feature>
<dbReference type="Proteomes" id="UP000469558">
    <property type="component" value="Unassembled WGS sequence"/>
</dbReference>
<keyword evidence="3" id="KW-1133">Transmembrane helix</keyword>
<feature type="compositionally biased region" description="Polar residues" evidence="2">
    <location>
        <begin position="270"/>
        <end position="280"/>
    </location>
</feature>
<feature type="compositionally biased region" description="Low complexity" evidence="2">
    <location>
        <begin position="704"/>
        <end position="729"/>
    </location>
</feature>
<evidence type="ECO:0000256" key="1">
    <source>
        <dbReference type="SAM" id="Coils"/>
    </source>
</evidence>
<feature type="region of interest" description="Disordered" evidence="2">
    <location>
        <begin position="704"/>
        <end position="755"/>
    </location>
</feature>
<organism evidence="4 5">
    <name type="scientific">Lachnellula suecica</name>
    <dbReference type="NCBI Taxonomy" id="602035"/>
    <lineage>
        <taxon>Eukaryota</taxon>
        <taxon>Fungi</taxon>
        <taxon>Dikarya</taxon>
        <taxon>Ascomycota</taxon>
        <taxon>Pezizomycotina</taxon>
        <taxon>Leotiomycetes</taxon>
        <taxon>Helotiales</taxon>
        <taxon>Lachnaceae</taxon>
        <taxon>Lachnellula</taxon>
    </lineage>
</organism>
<feature type="region of interest" description="Disordered" evidence="2">
    <location>
        <begin position="257"/>
        <end position="302"/>
    </location>
</feature>
<evidence type="ECO:0000313" key="5">
    <source>
        <dbReference type="Proteomes" id="UP000469558"/>
    </source>
</evidence>
<name>A0A8T9C7S2_9HELO</name>
<evidence type="ECO:0000256" key="3">
    <source>
        <dbReference type="SAM" id="Phobius"/>
    </source>
</evidence>
<dbReference type="PANTHER" id="PTHR12943">
    <property type="entry name" value="HOMOCYSTEINE-RESPONSIVE ENDOPLASMIC RETICULUM-RESIDENT UNIQUITIN-LIKE DOMAIN HERPUD PROTEIN FAMILY MEMBER"/>
    <property type="match status" value="1"/>
</dbReference>
<dbReference type="Gene3D" id="3.10.20.90">
    <property type="entry name" value="Phosphatidylinositol 3-kinase Catalytic Subunit, Chain A, domain 1"/>
    <property type="match status" value="1"/>
</dbReference>
<comment type="caution">
    <text evidence="4">The sequence shown here is derived from an EMBL/GenBank/DDBJ whole genome shotgun (WGS) entry which is preliminary data.</text>
</comment>
<feature type="compositionally biased region" description="Polar residues" evidence="2">
    <location>
        <begin position="411"/>
        <end position="424"/>
    </location>
</feature>
<sequence>MSEASAVPTSADAITGRDGEPGALSFTLIVVSPSVGVASPLNFHLLPASTTVRQLKAKIRDVLPSKPVDDSQRLIHRGRMLGRDTETMLEVFGQDTIKTQESQTLHLVLRPVDGVPSTPAAAAVPITRPQAIPPNPLLPQTRPQSTPTVPGHGMQAQQPLPGFQQVQQHQVLHQTEQVHNIIAQRLQQLQNETQRLQREMGAIEQRHRAAVAVAGGQQGAPMANPLGAQASFQLPQPHFGLRPPQAMPPSVQNFIAQQQRNRASEGRNGAQDSANSSGRASPSVHRPDHTTTYTREGFGANGERWQVTVNETTSTFPVQQPHHHHPGHHHHLPANPVVDIQAVLRNADRYLAAQNVQAAQDNMQRSVSNPPPSTSTQAGTSTQTPAAPQLSTTGSATTPATTNTSPSASTILNPPTEANSQGTSTAVPIADAQPMVYILSSSQGPRALLVSNSDTFFTPRQSSRRRRQDLPATNQGQAGGPIGLPEYRNRAANWPVRRNQRNQNGDPLEQINAPHGNPPEGALAARIGPAIWLAIRLIAVIWFFASGNTSWTRWFLVCGIAFVVFLVNIGVLNGFGEQFWGPIRRHLENLIPLAGPEAALVPAANAAIPQAGVGAPPAPPAGNEQARGGRRGEPDPAEVAARLIEEHRQRNGGWLMGQFRRAEHAALLFVASLVPGVGERHIAHREAEANAAEAERQRLLDEAAAAANPETAAEGIATESQTENTEENQPAQVDQAQEQGADAPAPAPAPPLIDI</sequence>
<keyword evidence="1" id="KW-0175">Coiled coil</keyword>
<feature type="region of interest" description="Disordered" evidence="2">
    <location>
        <begin position="359"/>
        <end position="424"/>
    </location>
</feature>
<feature type="transmembrane region" description="Helical" evidence="3">
    <location>
        <begin position="523"/>
        <end position="545"/>
    </location>
</feature>
<keyword evidence="3" id="KW-0472">Membrane</keyword>
<feature type="region of interest" description="Disordered" evidence="2">
    <location>
        <begin position="456"/>
        <end position="487"/>
    </location>
</feature>
<evidence type="ECO:0008006" key="6">
    <source>
        <dbReference type="Google" id="ProtNLM"/>
    </source>
</evidence>
<feature type="compositionally biased region" description="Pro residues" evidence="2">
    <location>
        <begin position="745"/>
        <end position="755"/>
    </location>
</feature>
<evidence type="ECO:0000256" key="2">
    <source>
        <dbReference type="SAM" id="MobiDB-lite"/>
    </source>
</evidence>
<dbReference type="PANTHER" id="PTHR12943:SF27">
    <property type="entry name" value="HOMOCYSTEINE-INDUCED ENDOPLASMIC RETICULUM PROTEIN, ISOFORM A"/>
    <property type="match status" value="1"/>
</dbReference>
<evidence type="ECO:0000313" key="4">
    <source>
        <dbReference type="EMBL" id="TVY81396.1"/>
    </source>
</evidence>
<reference evidence="4 5" key="1">
    <citation type="submission" date="2018-05" db="EMBL/GenBank/DDBJ databases">
        <title>Genome sequencing and assembly of the regulated plant pathogen Lachnellula willkommii and related sister species for the development of diagnostic species identification markers.</title>
        <authorList>
            <person name="Giroux E."/>
            <person name="Bilodeau G."/>
        </authorList>
    </citation>
    <scope>NUCLEOTIDE SEQUENCE [LARGE SCALE GENOMIC DNA]</scope>
    <source>
        <strain evidence="4 5">CBS 268.59</strain>
    </source>
</reference>
<protein>
    <recommendedName>
        <fullName evidence="6">Ubiquitin-like domain-containing protein</fullName>
    </recommendedName>
</protein>
<dbReference type="InterPro" id="IPR039751">
    <property type="entry name" value="HERPUD1/2"/>
</dbReference>
<dbReference type="OrthoDB" id="21589at2759"/>
<dbReference type="AlphaFoldDB" id="A0A8T9C7S2"/>
<feature type="coiled-coil region" evidence="1">
    <location>
        <begin position="172"/>
        <end position="206"/>
    </location>
</feature>
<keyword evidence="3" id="KW-0812">Transmembrane</keyword>
<proteinExistence type="predicted"/>
<dbReference type="InterPro" id="IPR029071">
    <property type="entry name" value="Ubiquitin-like_domsf"/>
</dbReference>
<dbReference type="SUPFAM" id="SSF54236">
    <property type="entry name" value="Ubiquitin-like"/>
    <property type="match status" value="1"/>
</dbReference>
<feature type="compositionally biased region" description="Polar residues" evidence="2">
    <location>
        <begin position="359"/>
        <end position="368"/>
    </location>
</feature>
<feature type="compositionally biased region" description="Low complexity" evidence="2">
    <location>
        <begin position="374"/>
        <end position="410"/>
    </location>
</feature>